<name>A0A816DSD4_ADIRI</name>
<sequence>RSQSGIQIGPSIRLNEKDVLKIASFYQSIGTLVYVARSIATLYTSDFDAMANLKDWKVLYTGVPIWLFNTGMNPKRARCIRLIMSELGSSFTLWDTIVNGASDVRLPKARHITLKSLETGTVLALKFDDTSATDEFHQYFVKLSCDPRNADLFDIFNAKRRRPVFILRKRKIKKSAISKPSEFNHITKVDEHDRDSLYTYSVLVDDGAIVADDPILIASPYPFNTSKSSYIQCFSNDESIIFSLTIIATMSDMSSTLQSTKDNLIHNESVVLTIPVMFNYSQLHSKIECRSSYHHGQQKYSQLEVFSVAEIPDNSLQSMNALTNQIATIHCLTYGTDVLIHWDFTPDLTKHQFHSLPLGIRITYRFILNDTLIIDHVSFSEHNGYYRCNATNRYLNKIYDDAKIFHLKVEQSSVWIPIVIVCAVTVISILLLILCSKYSRRQRKRLEEKSHPQELPIDQKNVSAYSRSAKSQVSLVSMVKQQMEATVKTTPQFVLGNPFLDPNVQPTPLS</sequence>
<evidence type="ECO:0000259" key="2">
    <source>
        <dbReference type="PROSITE" id="PS50835"/>
    </source>
</evidence>
<dbReference type="InterPro" id="IPR036179">
    <property type="entry name" value="Ig-like_dom_sf"/>
</dbReference>
<keyword evidence="1" id="KW-0812">Transmembrane</keyword>
<feature type="non-terminal residue" evidence="3">
    <location>
        <position position="510"/>
    </location>
</feature>
<reference evidence="3" key="1">
    <citation type="submission" date="2021-02" db="EMBL/GenBank/DDBJ databases">
        <authorList>
            <person name="Nowell W R."/>
        </authorList>
    </citation>
    <scope>NUCLEOTIDE SEQUENCE</scope>
</reference>
<keyword evidence="4" id="KW-1185">Reference proteome</keyword>
<gene>
    <name evidence="3" type="ORF">XAT740_LOCUS53349</name>
</gene>
<organism evidence="3 4">
    <name type="scientific">Adineta ricciae</name>
    <name type="common">Rotifer</name>
    <dbReference type="NCBI Taxonomy" id="249248"/>
    <lineage>
        <taxon>Eukaryota</taxon>
        <taxon>Metazoa</taxon>
        <taxon>Spiralia</taxon>
        <taxon>Gnathifera</taxon>
        <taxon>Rotifera</taxon>
        <taxon>Eurotatoria</taxon>
        <taxon>Bdelloidea</taxon>
        <taxon>Adinetida</taxon>
        <taxon>Adinetidae</taxon>
        <taxon>Adineta</taxon>
    </lineage>
</organism>
<evidence type="ECO:0000313" key="4">
    <source>
        <dbReference type="Proteomes" id="UP000663828"/>
    </source>
</evidence>
<evidence type="ECO:0000313" key="3">
    <source>
        <dbReference type="EMBL" id="CAF1641247.1"/>
    </source>
</evidence>
<keyword evidence="1" id="KW-1133">Transmembrane helix</keyword>
<feature type="domain" description="Ig-like" evidence="2">
    <location>
        <begin position="312"/>
        <end position="405"/>
    </location>
</feature>
<dbReference type="Gene3D" id="2.60.40.10">
    <property type="entry name" value="Immunoglobulins"/>
    <property type="match status" value="1"/>
</dbReference>
<feature type="transmembrane region" description="Helical" evidence="1">
    <location>
        <begin position="414"/>
        <end position="435"/>
    </location>
</feature>
<dbReference type="AlphaFoldDB" id="A0A816DSD4"/>
<protein>
    <recommendedName>
        <fullName evidence="2">Ig-like domain-containing protein</fullName>
    </recommendedName>
</protein>
<evidence type="ECO:0000256" key="1">
    <source>
        <dbReference type="SAM" id="Phobius"/>
    </source>
</evidence>
<keyword evidence="1" id="KW-0472">Membrane</keyword>
<dbReference type="InterPro" id="IPR013783">
    <property type="entry name" value="Ig-like_fold"/>
</dbReference>
<dbReference type="InterPro" id="IPR007110">
    <property type="entry name" value="Ig-like_dom"/>
</dbReference>
<dbReference type="Proteomes" id="UP000663828">
    <property type="component" value="Unassembled WGS sequence"/>
</dbReference>
<dbReference type="EMBL" id="CAJNOR010009112">
    <property type="protein sequence ID" value="CAF1641247.1"/>
    <property type="molecule type" value="Genomic_DNA"/>
</dbReference>
<dbReference type="SUPFAM" id="SSF48726">
    <property type="entry name" value="Immunoglobulin"/>
    <property type="match status" value="1"/>
</dbReference>
<proteinExistence type="predicted"/>
<comment type="caution">
    <text evidence="3">The sequence shown here is derived from an EMBL/GenBank/DDBJ whole genome shotgun (WGS) entry which is preliminary data.</text>
</comment>
<dbReference type="PROSITE" id="PS50835">
    <property type="entry name" value="IG_LIKE"/>
    <property type="match status" value="1"/>
</dbReference>
<accession>A0A816DSD4</accession>